<keyword evidence="3" id="KW-1185">Reference proteome</keyword>
<dbReference type="PANTHER" id="PTHR30399:SF1">
    <property type="entry name" value="UTP PYROPHOSPHATASE"/>
    <property type="match status" value="1"/>
</dbReference>
<name>A0A7M1BAH3_9BACT</name>
<evidence type="ECO:0000259" key="1">
    <source>
        <dbReference type="Pfam" id="PF01863"/>
    </source>
</evidence>
<reference evidence="2 3" key="1">
    <citation type="submission" date="2019-07" db="EMBL/GenBank/DDBJ databases">
        <title>Sulfurimonas paralvinellae sp. nov., a novel mesophilic, hydrogen- and sulfur-oxidizing chemolithoautotroph within the Epsilonproteo- bacteria isolated from a deep-sea hydrothermal vent polychaete nest, reclassification of Thiomicrospira denitrificans as Sulfurimonas denitrificans comb. nov. and emended description of the genus Sulfurimonas.</title>
        <authorList>
            <person name="Wang S."/>
            <person name="Jiang L."/>
            <person name="Shao Z."/>
        </authorList>
    </citation>
    <scope>NUCLEOTIDE SEQUENCE [LARGE SCALE GENOMIC DNA]</scope>
    <source>
        <strain evidence="2 3">GO25</strain>
    </source>
</reference>
<dbReference type="Proteomes" id="UP000593580">
    <property type="component" value="Chromosome"/>
</dbReference>
<dbReference type="AlphaFoldDB" id="A0A7M1BAH3"/>
<organism evidence="2 3">
    <name type="scientific">Sulfurimonas paralvinellae</name>
    <dbReference type="NCBI Taxonomy" id="317658"/>
    <lineage>
        <taxon>Bacteria</taxon>
        <taxon>Pseudomonadati</taxon>
        <taxon>Campylobacterota</taxon>
        <taxon>Epsilonproteobacteria</taxon>
        <taxon>Campylobacterales</taxon>
        <taxon>Sulfurimonadaceae</taxon>
        <taxon>Sulfurimonas</taxon>
    </lineage>
</organism>
<dbReference type="EMBL" id="CP041406">
    <property type="protein sequence ID" value="QOP46719.1"/>
    <property type="molecule type" value="Genomic_DNA"/>
</dbReference>
<evidence type="ECO:0000313" key="3">
    <source>
        <dbReference type="Proteomes" id="UP000593580"/>
    </source>
</evidence>
<evidence type="ECO:0000313" key="2">
    <source>
        <dbReference type="EMBL" id="QOP46719.1"/>
    </source>
</evidence>
<dbReference type="KEGG" id="spal:FM071_05030"/>
<gene>
    <name evidence="2" type="ORF">FM071_05030</name>
</gene>
<proteinExistence type="predicted"/>
<protein>
    <submittedName>
        <fullName evidence="2">M48 family metallopeptidase</fullName>
    </submittedName>
</protein>
<accession>A0A7M1BAH3</accession>
<dbReference type="InterPro" id="IPR002725">
    <property type="entry name" value="YgjP-like_metallopeptidase"/>
</dbReference>
<dbReference type="CDD" id="cd07344">
    <property type="entry name" value="M48_yhfN_like"/>
    <property type="match status" value="1"/>
</dbReference>
<sequence>MHISHSGVITVKTPHKSKRFVSALLNDKSSWIEKQIEKNALRSKITINLEDEVLLFGEIYSIDSAEATKLREKLHRLRTATKEKVLKAYDTFYKEAAMLYLTQEANRQAKRMNLQFSGLKFRKMKSRWGSCSSKGIVTFNTKLMKLEKELILYVVIHELAHLVHMNHSKAFHDLVEAYLPNSKEIRKRLKAVSIVS</sequence>
<dbReference type="PANTHER" id="PTHR30399">
    <property type="entry name" value="UNCHARACTERIZED PROTEIN YGJP"/>
    <property type="match status" value="1"/>
</dbReference>
<feature type="domain" description="YgjP-like metallopeptidase" evidence="1">
    <location>
        <begin position="2"/>
        <end position="191"/>
    </location>
</feature>
<dbReference type="Gene3D" id="3.30.2010.10">
    <property type="entry name" value="Metalloproteases ('zincins'), catalytic domain"/>
    <property type="match status" value="1"/>
</dbReference>
<dbReference type="InterPro" id="IPR053136">
    <property type="entry name" value="UTP_pyrophosphatase-like"/>
</dbReference>
<dbReference type="Pfam" id="PF01863">
    <property type="entry name" value="YgjP-like"/>
    <property type="match status" value="1"/>
</dbReference>